<dbReference type="GO" id="GO:0010038">
    <property type="term" value="P:response to metal ion"/>
    <property type="evidence" value="ECO:0007669"/>
    <property type="project" value="InterPro"/>
</dbReference>
<keyword evidence="3" id="KW-1185">Reference proteome</keyword>
<proteinExistence type="inferred from homology"/>
<dbReference type="InterPro" id="IPR015867">
    <property type="entry name" value="N-reg_PII/ATP_PRibTrfase_C"/>
</dbReference>
<dbReference type="Gene3D" id="3.30.70.120">
    <property type="match status" value="1"/>
</dbReference>
<evidence type="ECO:0000313" key="2">
    <source>
        <dbReference type="EMBL" id="MUM78129.1"/>
    </source>
</evidence>
<comment type="similarity">
    <text evidence="1">Belongs to the CutA family.</text>
</comment>
<protein>
    <submittedName>
        <fullName evidence="2">Divalent cation tolerance protein CutA</fullName>
    </submittedName>
</protein>
<dbReference type="EMBL" id="WODC01000007">
    <property type="protein sequence ID" value="MUM78129.1"/>
    <property type="molecule type" value="Genomic_DNA"/>
</dbReference>
<dbReference type="Proteomes" id="UP000461162">
    <property type="component" value="Unassembled WGS sequence"/>
</dbReference>
<accession>A0A7K1KPW2</accession>
<dbReference type="PANTHER" id="PTHR23419">
    <property type="entry name" value="DIVALENT CATION TOLERANCE CUTA-RELATED"/>
    <property type="match status" value="1"/>
</dbReference>
<organism evidence="2 3">
    <name type="scientific">Pseudodesulfovibrio alkaliphilus</name>
    <dbReference type="NCBI Taxonomy" id="2661613"/>
    <lineage>
        <taxon>Bacteria</taxon>
        <taxon>Pseudomonadati</taxon>
        <taxon>Thermodesulfobacteriota</taxon>
        <taxon>Desulfovibrionia</taxon>
        <taxon>Desulfovibrionales</taxon>
        <taxon>Desulfovibrionaceae</taxon>
    </lineage>
</organism>
<dbReference type="Pfam" id="PF03091">
    <property type="entry name" value="CutA1"/>
    <property type="match status" value="1"/>
</dbReference>
<dbReference type="AlphaFoldDB" id="A0A7K1KPW2"/>
<name>A0A7K1KPW2_9BACT</name>
<dbReference type="GO" id="GO:0005507">
    <property type="term" value="F:copper ion binding"/>
    <property type="evidence" value="ECO:0007669"/>
    <property type="project" value="TreeGrafter"/>
</dbReference>
<dbReference type="InterPro" id="IPR004323">
    <property type="entry name" value="Ion_tolerance_CutA"/>
</dbReference>
<dbReference type="SUPFAM" id="SSF54913">
    <property type="entry name" value="GlnB-like"/>
    <property type="match status" value="1"/>
</dbReference>
<gene>
    <name evidence="2" type="ORF">GKC30_10830</name>
</gene>
<reference evidence="2 3" key="1">
    <citation type="submission" date="2019-11" db="EMBL/GenBank/DDBJ databases">
        <title>Pseudodesulfovibrio alkaliphilus, sp. nov., an alkaliphilic sulfate-reducing bacteria from mud volcano of Taman peninsula, Russia.</title>
        <authorList>
            <person name="Frolova A."/>
            <person name="Merkel A.Y."/>
            <person name="Slobodkin A.I."/>
        </authorList>
    </citation>
    <scope>NUCLEOTIDE SEQUENCE [LARGE SCALE GENOMIC DNA]</scope>
    <source>
        <strain evidence="2 3">F-1</strain>
    </source>
</reference>
<evidence type="ECO:0000313" key="3">
    <source>
        <dbReference type="Proteomes" id="UP000461162"/>
    </source>
</evidence>
<dbReference type="RefSeq" id="WP_155934755.1">
    <property type="nucleotide sequence ID" value="NZ_WODC01000007.1"/>
</dbReference>
<dbReference type="PANTHER" id="PTHR23419:SF8">
    <property type="entry name" value="FI09726P"/>
    <property type="match status" value="1"/>
</dbReference>
<evidence type="ECO:0000256" key="1">
    <source>
        <dbReference type="ARBA" id="ARBA00010169"/>
    </source>
</evidence>
<dbReference type="InterPro" id="IPR011322">
    <property type="entry name" value="N-reg_PII-like_a/b"/>
</dbReference>
<sequence length="111" mass="12345">MTESFVYMTCATMREAEDIGRVLVERRLAACVNVLGAISSMYWWQGRVERGEEVSVIAKTRTELVPELTEAVRAMHGYDVPCVVALPIEGGNPDFLAWIREETRPGGRGEG</sequence>
<comment type="caution">
    <text evidence="2">The sequence shown here is derived from an EMBL/GenBank/DDBJ whole genome shotgun (WGS) entry which is preliminary data.</text>
</comment>